<evidence type="ECO:0000313" key="3">
    <source>
        <dbReference type="EMBL" id="MEK8028888.1"/>
    </source>
</evidence>
<evidence type="ECO:0000256" key="1">
    <source>
        <dbReference type="ARBA" id="ARBA00022598"/>
    </source>
</evidence>
<dbReference type="SUPFAM" id="SSF55681">
    <property type="entry name" value="Class II aaRS and biotin synthetases"/>
    <property type="match status" value="1"/>
</dbReference>
<accession>A0ABU9BK21</accession>
<dbReference type="InterPro" id="IPR004143">
    <property type="entry name" value="BPL_LPL_catalytic"/>
</dbReference>
<gene>
    <name evidence="3" type="ORF">AACH11_23260</name>
</gene>
<dbReference type="GO" id="GO:0004077">
    <property type="term" value="F:biotin--[biotin carboxyl-carrier protein] ligase activity"/>
    <property type="evidence" value="ECO:0007669"/>
    <property type="project" value="UniProtKB-EC"/>
</dbReference>
<dbReference type="Gene3D" id="3.30.930.10">
    <property type="entry name" value="Bira Bifunctional Protein, Domain 2"/>
    <property type="match status" value="1"/>
</dbReference>
<dbReference type="Pfam" id="PF03099">
    <property type="entry name" value="BPL_LplA_LipB"/>
    <property type="match status" value="1"/>
</dbReference>
<dbReference type="Proteomes" id="UP001368500">
    <property type="component" value="Unassembled WGS sequence"/>
</dbReference>
<evidence type="ECO:0000259" key="2">
    <source>
        <dbReference type="Pfam" id="PF03099"/>
    </source>
</evidence>
<sequence length="297" mass="30766">MTLPLRLDWMLPALQARLQPLLPGLQAQAVAETGSTNADLLAWPRTLGAPGSVLAPCLRVAEVQTAGRGRLGRSWDAAAGRSLTFSLGLPYAPRDWSGLSLAVGLAVATALDPLATPTDVPRLWLKWPNDLMLRPAGAPAAAAGKLGGVLIETLPWGDQPRWTVIGIGLNLQAVDAAAVADPAAPLPPWPRAALQALDPALATDAPAVLARVLPRLAQVLLDFVDPGFAALHPAWSARDLLHGLPLVTTLPAWPDGVADGVDAQGCLWLRRGAARHALASGEVSVRPAAVSAGLPPA</sequence>
<reference evidence="3 4" key="1">
    <citation type="submission" date="2024-04" db="EMBL/GenBank/DDBJ databases">
        <title>Novel species of the genus Ideonella isolated from streams.</title>
        <authorList>
            <person name="Lu H."/>
        </authorList>
    </citation>
    <scope>NUCLEOTIDE SEQUENCE [LARGE SCALE GENOMIC DNA]</scope>
    <source>
        <strain evidence="3 4">BYS139W</strain>
    </source>
</reference>
<keyword evidence="1 3" id="KW-0436">Ligase</keyword>
<name>A0ABU9BK21_9BURK</name>
<dbReference type="CDD" id="cd16442">
    <property type="entry name" value="BPL"/>
    <property type="match status" value="1"/>
</dbReference>
<organism evidence="3 4">
    <name type="scientific">Pseudaquabacterium rugosum</name>
    <dbReference type="NCBI Taxonomy" id="2984194"/>
    <lineage>
        <taxon>Bacteria</taxon>
        <taxon>Pseudomonadati</taxon>
        <taxon>Pseudomonadota</taxon>
        <taxon>Betaproteobacteria</taxon>
        <taxon>Burkholderiales</taxon>
        <taxon>Sphaerotilaceae</taxon>
        <taxon>Pseudaquabacterium</taxon>
    </lineage>
</organism>
<comment type="caution">
    <text evidence="3">The sequence shown here is derived from an EMBL/GenBank/DDBJ whole genome shotgun (WGS) entry which is preliminary data.</text>
</comment>
<evidence type="ECO:0000313" key="4">
    <source>
        <dbReference type="Proteomes" id="UP001368500"/>
    </source>
</evidence>
<dbReference type="EC" id="6.3.4.15" evidence="3"/>
<protein>
    <submittedName>
        <fullName evidence="3">Biotin--[acetyl-CoA-carboxylase] ligase</fullName>
        <ecNumber evidence="3">6.3.4.15</ecNumber>
    </submittedName>
</protein>
<dbReference type="RefSeq" id="WP_341376676.1">
    <property type="nucleotide sequence ID" value="NZ_JBBUTF010000033.1"/>
</dbReference>
<dbReference type="PANTHER" id="PTHR12835">
    <property type="entry name" value="BIOTIN PROTEIN LIGASE"/>
    <property type="match status" value="1"/>
</dbReference>
<dbReference type="PANTHER" id="PTHR12835:SF5">
    <property type="entry name" value="BIOTIN--PROTEIN LIGASE"/>
    <property type="match status" value="1"/>
</dbReference>
<dbReference type="NCBIfam" id="TIGR00121">
    <property type="entry name" value="birA_ligase"/>
    <property type="match status" value="1"/>
</dbReference>
<dbReference type="InterPro" id="IPR045864">
    <property type="entry name" value="aa-tRNA-synth_II/BPL/LPL"/>
</dbReference>
<feature type="domain" description="BPL/LPL catalytic" evidence="2">
    <location>
        <begin position="57"/>
        <end position="170"/>
    </location>
</feature>
<dbReference type="InterPro" id="IPR004408">
    <property type="entry name" value="Biotin_CoA_COase_ligase"/>
</dbReference>
<dbReference type="Gene3D" id="2.30.30.100">
    <property type="match status" value="1"/>
</dbReference>
<dbReference type="EMBL" id="JBBUTF010000033">
    <property type="protein sequence ID" value="MEK8028888.1"/>
    <property type="molecule type" value="Genomic_DNA"/>
</dbReference>
<proteinExistence type="predicted"/>
<keyword evidence="4" id="KW-1185">Reference proteome</keyword>